<gene>
    <name evidence="1" type="ordered locus">GM21_2745</name>
</gene>
<protein>
    <submittedName>
        <fullName evidence="1">ABC-type phosphate transport system periplasmic component-like protein</fullName>
    </submittedName>
</protein>
<dbReference type="EMBL" id="CP001661">
    <property type="protein sequence ID" value="ACT18781.1"/>
    <property type="molecule type" value="Genomic_DNA"/>
</dbReference>
<dbReference type="AlphaFoldDB" id="C6E1D3"/>
<proteinExistence type="predicted"/>
<name>C6E1D3_GEOSM</name>
<dbReference type="HOGENOM" id="CLU_2537777_0_0_7"/>
<dbReference type="OrthoDB" id="15659at213422"/>
<organism evidence="1">
    <name type="scientific">Geobacter sp. (strain M21)</name>
    <dbReference type="NCBI Taxonomy" id="443144"/>
    <lineage>
        <taxon>Bacteria</taxon>
        <taxon>Pseudomonadati</taxon>
        <taxon>Thermodesulfobacteriota</taxon>
        <taxon>Desulfuromonadia</taxon>
        <taxon>Geobacterales</taxon>
        <taxon>Geobacteraceae</taxon>
        <taxon>Geobacter</taxon>
    </lineage>
</organism>
<evidence type="ECO:0000313" key="1">
    <source>
        <dbReference type="EMBL" id="ACT18781.1"/>
    </source>
</evidence>
<dbReference type="STRING" id="443144.GM21_2745"/>
<accession>C6E1D3</accession>
<sequence length="83" mass="8615">MMMIAPCFVAGCATAHKKSHDVGTIRIVGGDAALTEVIAPVVEIFEEENPSLRLVAEQSKPGTELAALEAAPLLSACSPSSHK</sequence>
<dbReference type="KEGG" id="gem:GM21_2745"/>
<reference evidence="1" key="1">
    <citation type="submission" date="2009-07" db="EMBL/GenBank/DDBJ databases">
        <title>Complete sequence of Geobacter sp. M21.</title>
        <authorList>
            <consortium name="US DOE Joint Genome Institute"/>
            <person name="Lucas S."/>
            <person name="Copeland A."/>
            <person name="Lapidus A."/>
            <person name="Glavina del Rio T."/>
            <person name="Dalin E."/>
            <person name="Tice H."/>
            <person name="Bruce D."/>
            <person name="Goodwin L."/>
            <person name="Pitluck S."/>
            <person name="Saunders E."/>
            <person name="Brettin T."/>
            <person name="Detter J.C."/>
            <person name="Han C."/>
            <person name="Larimer F."/>
            <person name="Land M."/>
            <person name="Hauser L."/>
            <person name="Kyrpides N."/>
            <person name="Ovchinnikova G."/>
            <person name="Lovley D."/>
        </authorList>
    </citation>
    <scope>NUCLEOTIDE SEQUENCE [LARGE SCALE GENOMIC DNA]</scope>
    <source>
        <strain evidence="1">M21</strain>
    </source>
</reference>